<comment type="caution">
    <text evidence="2">The sequence shown here is derived from an EMBL/GenBank/DDBJ whole genome shotgun (WGS) entry which is preliminary data.</text>
</comment>
<evidence type="ECO:0000313" key="2">
    <source>
        <dbReference type="EMBL" id="OMI36541.1"/>
    </source>
</evidence>
<evidence type="ECO:0008006" key="4">
    <source>
        <dbReference type="Google" id="ProtNLM"/>
    </source>
</evidence>
<organism evidence="2 3">
    <name type="scientific">Streptomyces sparsogenes DSM 40356</name>
    <dbReference type="NCBI Taxonomy" id="1331668"/>
    <lineage>
        <taxon>Bacteria</taxon>
        <taxon>Bacillati</taxon>
        <taxon>Actinomycetota</taxon>
        <taxon>Actinomycetes</taxon>
        <taxon>Kitasatosporales</taxon>
        <taxon>Streptomycetaceae</taxon>
        <taxon>Streptomyces</taxon>
    </lineage>
</organism>
<reference evidence="2 3" key="1">
    <citation type="submission" date="2013-05" db="EMBL/GenBank/DDBJ databases">
        <title>Genome sequence of Streptomyces sparsogenes DSM 40356.</title>
        <authorList>
            <person name="Coyne S."/>
            <person name="Seebeck F.P."/>
        </authorList>
    </citation>
    <scope>NUCLEOTIDE SEQUENCE [LARGE SCALE GENOMIC DNA]</scope>
    <source>
        <strain evidence="2 3">DSM 40356</strain>
    </source>
</reference>
<accession>A0A1R1SDT0</accession>
<keyword evidence="1" id="KW-0812">Transmembrane</keyword>
<protein>
    <recommendedName>
        <fullName evidence="4">Branched-chain amino acid transport</fullName>
    </recommendedName>
</protein>
<sequence>MSDAVPMLPTLAAMFALAVGTFLLRLSGPFLRAKITFPARAEKLLEASAVVLLAALTAIAALTEGDDFVGPARPVGVLVGGVLAWRKAPFLVVVLAAAGTAALLRLAGVP</sequence>
<evidence type="ECO:0000256" key="1">
    <source>
        <dbReference type="SAM" id="Phobius"/>
    </source>
</evidence>
<name>A0A1R1SDT0_9ACTN</name>
<proteinExistence type="predicted"/>
<gene>
    <name evidence="2" type="ORF">SPAR_25696</name>
</gene>
<dbReference type="InterPro" id="IPR008407">
    <property type="entry name" value="Brnchd-chn_aa_trnsp_AzlD"/>
</dbReference>
<dbReference type="Proteomes" id="UP000186168">
    <property type="component" value="Unassembled WGS sequence"/>
</dbReference>
<keyword evidence="1" id="KW-0472">Membrane</keyword>
<feature type="transmembrane region" description="Helical" evidence="1">
    <location>
        <begin position="6"/>
        <end position="24"/>
    </location>
</feature>
<dbReference type="EMBL" id="ASQP01000331">
    <property type="protein sequence ID" value="OMI36541.1"/>
    <property type="molecule type" value="Genomic_DNA"/>
</dbReference>
<dbReference type="AlphaFoldDB" id="A0A1R1SDT0"/>
<dbReference type="STRING" id="67365.GCA_001704635_03394"/>
<keyword evidence="3" id="KW-1185">Reference proteome</keyword>
<keyword evidence="1" id="KW-1133">Transmembrane helix</keyword>
<evidence type="ECO:0000313" key="3">
    <source>
        <dbReference type="Proteomes" id="UP000186168"/>
    </source>
</evidence>
<feature type="transmembrane region" description="Helical" evidence="1">
    <location>
        <begin position="44"/>
        <end position="63"/>
    </location>
</feature>
<feature type="transmembrane region" description="Helical" evidence="1">
    <location>
        <begin position="83"/>
        <end position="104"/>
    </location>
</feature>
<dbReference type="Pfam" id="PF05437">
    <property type="entry name" value="AzlD"/>
    <property type="match status" value="1"/>
</dbReference>